<reference evidence="4 5" key="1">
    <citation type="submission" date="2017-02" db="EMBL/GenBank/DDBJ databases">
        <authorList>
            <person name="Peterson S.W."/>
        </authorList>
    </citation>
    <scope>NUCLEOTIDE SEQUENCE [LARGE SCALE GENOMIC DNA]</scope>
    <source>
        <strain evidence="4 5">CIP104813</strain>
    </source>
</reference>
<protein>
    <submittedName>
        <fullName evidence="4">Ubiquinone biosynthesis monooxygenase UbiB</fullName>
    </submittedName>
</protein>
<keyword evidence="2" id="KW-0472">Membrane</keyword>
<dbReference type="SUPFAM" id="SSF56112">
    <property type="entry name" value="Protein kinase-like (PK-like)"/>
    <property type="match status" value="1"/>
</dbReference>
<evidence type="ECO:0000256" key="2">
    <source>
        <dbReference type="SAM" id="Phobius"/>
    </source>
</evidence>
<dbReference type="InterPro" id="IPR004147">
    <property type="entry name" value="ABC1_dom"/>
</dbReference>
<dbReference type="RefSeq" id="WP_159457971.1">
    <property type="nucleotide sequence ID" value="NZ_FWFG01000040.1"/>
</dbReference>
<evidence type="ECO:0000313" key="5">
    <source>
        <dbReference type="Proteomes" id="UP000195981"/>
    </source>
</evidence>
<dbReference type="GO" id="GO:0004497">
    <property type="term" value="F:monooxygenase activity"/>
    <property type="evidence" value="ECO:0007669"/>
    <property type="project" value="UniProtKB-KW"/>
</dbReference>
<keyword evidence="2" id="KW-0812">Transmembrane</keyword>
<organism evidence="4 5">
    <name type="scientific">Brachybacterium nesterenkovii</name>
    <dbReference type="NCBI Taxonomy" id="47847"/>
    <lineage>
        <taxon>Bacteria</taxon>
        <taxon>Bacillati</taxon>
        <taxon>Actinomycetota</taxon>
        <taxon>Actinomycetes</taxon>
        <taxon>Micrococcales</taxon>
        <taxon>Dermabacteraceae</taxon>
        <taxon>Brachybacterium</taxon>
    </lineage>
</organism>
<dbReference type="GO" id="GO:0004672">
    <property type="term" value="F:protein kinase activity"/>
    <property type="evidence" value="ECO:0007669"/>
    <property type="project" value="InterPro"/>
</dbReference>
<keyword evidence="5" id="KW-1185">Reference proteome</keyword>
<dbReference type="PANTHER" id="PTHR10566">
    <property type="entry name" value="CHAPERONE-ACTIVITY OF BC1 COMPLEX CABC1 -RELATED"/>
    <property type="match status" value="1"/>
</dbReference>
<feature type="domain" description="Protein kinase" evidence="3">
    <location>
        <begin position="126"/>
        <end position="490"/>
    </location>
</feature>
<evidence type="ECO:0000259" key="3">
    <source>
        <dbReference type="PROSITE" id="PS50011"/>
    </source>
</evidence>
<dbReference type="GO" id="GO:0005524">
    <property type="term" value="F:ATP binding"/>
    <property type="evidence" value="ECO:0007669"/>
    <property type="project" value="InterPro"/>
</dbReference>
<accession>A0A1X6WWC1</accession>
<dbReference type="AlphaFoldDB" id="A0A1X6WWC1"/>
<name>A0A1X6WWC1_9MICO</name>
<gene>
    <name evidence="4" type="ORF">FM110_04355</name>
</gene>
<dbReference type="InterPro" id="IPR050154">
    <property type="entry name" value="UbiB_kinase"/>
</dbReference>
<feature type="transmembrane region" description="Helical" evidence="2">
    <location>
        <begin position="530"/>
        <end position="548"/>
    </location>
</feature>
<dbReference type="OrthoDB" id="9795390at2"/>
<dbReference type="PANTHER" id="PTHR10566:SF113">
    <property type="entry name" value="PROTEIN ACTIVITY OF BC1 COMPLEX KINASE 7, CHLOROPLASTIC"/>
    <property type="match status" value="1"/>
</dbReference>
<keyword evidence="2" id="KW-1133">Transmembrane helix</keyword>
<dbReference type="PROSITE" id="PS50011">
    <property type="entry name" value="PROTEIN_KINASE_DOM"/>
    <property type="match status" value="1"/>
</dbReference>
<dbReference type="Proteomes" id="UP000195981">
    <property type="component" value="Unassembled WGS sequence"/>
</dbReference>
<dbReference type="EMBL" id="FWFG01000040">
    <property type="protein sequence ID" value="SLM89945.1"/>
    <property type="molecule type" value="Genomic_DNA"/>
</dbReference>
<keyword evidence="4" id="KW-0560">Oxidoreductase</keyword>
<dbReference type="InterPro" id="IPR011009">
    <property type="entry name" value="Kinase-like_dom_sf"/>
</dbReference>
<comment type="similarity">
    <text evidence="1">Belongs to the protein kinase superfamily. ADCK protein kinase family.</text>
</comment>
<keyword evidence="4" id="KW-0503">Monooxygenase</keyword>
<dbReference type="InterPro" id="IPR000719">
    <property type="entry name" value="Prot_kinase_dom"/>
</dbReference>
<keyword evidence="4" id="KW-0830">Ubiquinone</keyword>
<dbReference type="Pfam" id="PF03109">
    <property type="entry name" value="ABC1"/>
    <property type="match status" value="1"/>
</dbReference>
<sequence>MPVSPYAARTRRITEVLVSNGLAVLAGQLGLAERAPETLRRRILAAGGTDAAAMPGPVRLRHALEELGPVFVKLGQMLSTRDDLLPSAYTTELRHLQDATRPVAFSEIAETIREEFGRDVEDAYAHIDAEPLATASIGQAHRARLHDGTEVVVKVRKPGVEESVLTDLEILRRLAAIAAREWSLARDVDIEGLIGAFDRSMRRELDYRTEAANAERFRDDLAEDPVVRIPRVFGELSTSLVLTEEFAQGLRITDGAALDAAGVDRRALARAATRTIVKMVMVDGFFHADPHPGNMFVRDDGCLWLIDFGMTGELTSTVREDIVRLLLAVSAQDAEAVAASLLRLAPPRGAVDSRRFQHDVRALLDTVGTKALQDIDLQAFFARLTTVLRRNNLQLPPDVSLLLRMLVLTESTAIALDPEFSLGEVLAEVAPVALAQMWGPGALLRRAREAGIQALRLGEEVPARVQRLLDDYESRGVGVHLDSRDLEPLAVRIEAVGDRLVAGMTMSSLIISIGRVAATRAEAGRGVRDPLLLAAGGATALLGTYLAAGAGPLRAAGRALKRGMRPPR</sequence>
<dbReference type="CDD" id="cd05121">
    <property type="entry name" value="ABC1_ADCK3-like"/>
    <property type="match status" value="1"/>
</dbReference>
<evidence type="ECO:0000313" key="4">
    <source>
        <dbReference type="EMBL" id="SLM89945.1"/>
    </source>
</evidence>
<proteinExistence type="inferred from homology"/>
<evidence type="ECO:0000256" key="1">
    <source>
        <dbReference type="ARBA" id="ARBA00009670"/>
    </source>
</evidence>